<keyword evidence="3" id="KW-1185">Reference proteome</keyword>
<comment type="caution">
    <text evidence="2">The sequence shown here is derived from an EMBL/GenBank/DDBJ whole genome shotgun (WGS) entry which is preliminary data.</text>
</comment>
<feature type="compositionally biased region" description="Low complexity" evidence="1">
    <location>
        <begin position="150"/>
        <end position="163"/>
    </location>
</feature>
<protein>
    <submittedName>
        <fullName evidence="2">Uncharacterized protein</fullName>
    </submittedName>
</protein>
<gene>
    <name evidence="2" type="ORF">WMY93_021485</name>
</gene>
<dbReference type="EMBL" id="JBBPFD010000015">
    <property type="protein sequence ID" value="KAK7896160.1"/>
    <property type="molecule type" value="Genomic_DNA"/>
</dbReference>
<feature type="region of interest" description="Disordered" evidence="1">
    <location>
        <begin position="133"/>
        <end position="167"/>
    </location>
</feature>
<reference evidence="3" key="1">
    <citation type="submission" date="2024-04" db="EMBL/GenBank/DDBJ databases">
        <title>Salinicola lusitanus LLJ914,a marine bacterium isolated from the Okinawa Trough.</title>
        <authorList>
            <person name="Li J."/>
        </authorList>
    </citation>
    <scope>NUCLEOTIDE SEQUENCE [LARGE SCALE GENOMIC DNA]</scope>
</reference>
<feature type="region of interest" description="Disordered" evidence="1">
    <location>
        <begin position="50"/>
        <end position="71"/>
    </location>
</feature>
<proteinExistence type="predicted"/>
<name>A0AAW0NCA6_9GOBI</name>
<dbReference type="AlphaFoldDB" id="A0AAW0NCA6"/>
<organism evidence="2 3">
    <name type="scientific">Mugilogobius chulae</name>
    <name type="common">yellowstripe goby</name>
    <dbReference type="NCBI Taxonomy" id="88201"/>
    <lineage>
        <taxon>Eukaryota</taxon>
        <taxon>Metazoa</taxon>
        <taxon>Chordata</taxon>
        <taxon>Craniata</taxon>
        <taxon>Vertebrata</taxon>
        <taxon>Euteleostomi</taxon>
        <taxon>Actinopterygii</taxon>
        <taxon>Neopterygii</taxon>
        <taxon>Teleostei</taxon>
        <taxon>Neoteleostei</taxon>
        <taxon>Acanthomorphata</taxon>
        <taxon>Gobiaria</taxon>
        <taxon>Gobiiformes</taxon>
        <taxon>Gobioidei</taxon>
        <taxon>Gobiidae</taxon>
        <taxon>Gobionellinae</taxon>
        <taxon>Mugilogobius</taxon>
    </lineage>
</organism>
<evidence type="ECO:0000313" key="3">
    <source>
        <dbReference type="Proteomes" id="UP001460270"/>
    </source>
</evidence>
<evidence type="ECO:0000313" key="2">
    <source>
        <dbReference type="EMBL" id="KAK7896160.1"/>
    </source>
</evidence>
<sequence>MDGEEEVSHMSDDLDSDFNSIIEMKKREAKGRCLRIEGEDGYVFRSYSLHSNRSSAPKKAPSQSTTLDTNSAKSLDLSQVKKAKASDSQDAIIDNIKVENYENGNEEILQNKNNCDELNGIEDIPDDGSLAFGTSVDGPDASSPTSFTNSLTSPLIPLSPSSPKNGDLTNDVITSASKITSLSSSEVKSCQTVAKNGFLGPQKVQALVVGLLYGNISICHLQTVPKQFAFIA</sequence>
<dbReference type="Proteomes" id="UP001460270">
    <property type="component" value="Unassembled WGS sequence"/>
</dbReference>
<evidence type="ECO:0000256" key="1">
    <source>
        <dbReference type="SAM" id="MobiDB-lite"/>
    </source>
</evidence>
<accession>A0AAW0NCA6</accession>